<feature type="domain" description="IMP dehydrogenase/GMP reductase" evidence="2">
    <location>
        <begin position="254"/>
        <end position="479"/>
    </location>
</feature>
<dbReference type="InterPro" id="IPR005990">
    <property type="entry name" value="IMP_DH"/>
</dbReference>
<reference evidence="3 4" key="1">
    <citation type="journal article" date="2015" name="Nature">
        <title>rRNA introns, odd ribosomes, and small enigmatic genomes across a large radiation of phyla.</title>
        <authorList>
            <person name="Brown C.T."/>
            <person name="Hug L.A."/>
            <person name="Thomas B.C."/>
            <person name="Sharon I."/>
            <person name="Castelle C.J."/>
            <person name="Singh A."/>
            <person name="Wilkins M.J."/>
            <person name="Williams K.H."/>
            <person name="Banfield J.F."/>
        </authorList>
    </citation>
    <scope>NUCLEOTIDE SEQUENCE [LARGE SCALE GENOMIC DNA]</scope>
</reference>
<accession>A0A0G1Q3P8</accession>
<dbReference type="PANTHER" id="PTHR11911:SF111">
    <property type="entry name" value="INOSINE-5'-MONOPHOSPHATE DEHYDROGENASE"/>
    <property type="match status" value="1"/>
</dbReference>
<gene>
    <name evidence="3" type="ORF">UX05_C0002G0066</name>
</gene>
<proteinExistence type="inferred from homology"/>
<dbReference type="Gene3D" id="3.20.20.70">
    <property type="entry name" value="Aldolase class I"/>
    <property type="match status" value="1"/>
</dbReference>
<name>A0A0G1Q3P8_9BACT</name>
<sequence>MSNAQLRNDFNKFREKDFGEKKVLDKLLPYEKNISRYLEPWLKVSKNHDDVYPSQGLLLTPFDALPVASLQMLPQEKMIETLRMRLFFLELFNHPHRMGYLKSVTGSKFLPPAKIECGAFDYVAKTGMSLSIGDLGASVTGSDRDRISRTERYAQGPFVKLGRQGRNLFVGSASPDVWNSSLAVATMAASHSLAGIPRNGVLSKIVRQADLAREVFERLDELEELILAKRADRRGVSGWWKNNVVGTLETNPITALERANSLYKAGVRSFRVYSPEPGLNLERTTMALRKEFGQKVEMFSGQVVDVDQAKRVQEAGADGLFVGVGGGGRCVTGVRSGSVIDWPELVWGLRGELLIPIIVEGGASDHVATSLLLGASGISVSRVVAGGTIESPGGMLFCSDEKGRLFKPYGGEASARTKFLDGKLLPFTIPSFVEGETTKAEMSYVKNVLPTLTYNLHMLTEDAILAMVFRGAKSVSQLQAINPSPLRLLTGSGRFQMNTH</sequence>
<dbReference type="PANTHER" id="PTHR11911">
    <property type="entry name" value="INOSINE-5-MONOPHOSPHATE DEHYDROGENASE RELATED"/>
    <property type="match status" value="1"/>
</dbReference>
<dbReference type="SMART" id="SM01240">
    <property type="entry name" value="IMPDH"/>
    <property type="match status" value="1"/>
</dbReference>
<dbReference type="GO" id="GO:0003938">
    <property type="term" value="F:IMP dehydrogenase activity"/>
    <property type="evidence" value="ECO:0007669"/>
    <property type="project" value="InterPro"/>
</dbReference>
<dbReference type="Pfam" id="PF00478">
    <property type="entry name" value="IMPDH"/>
    <property type="match status" value="1"/>
</dbReference>
<dbReference type="InterPro" id="IPR013785">
    <property type="entry name" value="Aldolase_TIM"/>
</dbReference>
<dbReference type="EMBL" id="LCKS01000002">
    <property type="protein sequence ID" value="KKU03310.1"/>
    <property type="molecule type" value="Genomic_DNA"/>
</dbReference>
<comment type="similarity">
    <text evidence="1">Belongs to the IMPDH/GMPR family.</text>
</comment>
<dbReference type="GO" id="GO:0006183">
    <property type="term" value="P:GTP biosynthetic process"/>
    <property type="evidence" value="ECO:0007669"/>
    <property type="project" value="TreeGrafter"/>
</dbReference>
<evidence type="ECO:0000259" key="2">
    <source>
        <dbReference type="Pfam" id="PF00478"/>
    </source>
</evidence>
<dbReference type="AlphaFoldDB" id="A0A0G1Q3P8"/>
<evidence type="ECO:0000313" key="3">
    <source>
        <dbReference type="EMBL" id="KKU03310.1"/>
    </source>
</evidence>
<dbReference type="InterPro" id="IPR001093">
    <property type="entry name" value="IMP_DH_GMPRt"/>
</dbReference>
<organism evidence="3 4">
    <name type="scientific">Candidatus Amesbacteria bacterium GW2011_GWC2_45_19</name>
    <dbReference type="NCBI Taxonomy" id="1618366"/>
    <lineage>
        <taxon>Bacteria</taxon>
        <taxon>Candidatus Amesiibacteriota</taxon>
    </lineage>
</organism>
<evidence type="ECO:0000256" key="1">
    <source>
        <dbReference type="ARBA" id="ARBA00005502"/>
    </source>
</evidence>
<comment type="caution">
    <text evidence="3">The sequence shown here is derived from an EMBL/GenBank/DDBJ whole genome shotgun (WGS) entry which is preliminary data.</text>
</comment>
<protein>
    <submittedName>
        <fullName evidence="3">Inosine-5'-monophosphate dehydrogenase</fullName>
    </submittedName>
</protein>
<dbReference type="Proteomes" id="UP000034264">
    <property type="component" value="Unassembled WGS sequence"/>
</dbReference>
<evidence type="ECO:0000313" key="4">
    <source>
        <dbReference type="Proteomes" id="UP000034264"/>
    </source>
</evidence>
<dbReference type="SUPFAM" id="SSF51412">
    <property type="entry name" value="Inosine monophosphate dehydrogenase (IMPDH)"/>
    <property type="match status" value="1"/>
</dbReference>